<dbReference type="GO" id="GO:0007508">
    <property type="term" value="P:larval heart development"/>
    <property type="evidence" value="ECO:0007669"/>
    <property type="project" value="TreeGrafter"/>
</dbReference>
<dbReference type="EMBL" id="CAJNRD030001118">
    <property type="protein sequence ID" value="CAG5084193.1"/>
    <property type="molecule type" value="Genomic_DNA"/>
</dbReference>
<dbReference type="GO" id="GO:0061343">
    <property type="term" value="P:cell adhesion involved in heart morphogenesis"/>
    <property type="evidence" value="ECO:0007669"/>
    <property type="project" value="TreeGrafter"/>
</dbReference>
<name>A0A8J2H8F1_COTCN</name>
<dbReference type="GO" id="GO:0031012">
    <property type="term" value="C:extracellular matrix"/>
    <property type="evidence" value="ECO:0007669"/>
    <property type="project" value="TreeGrafter"/>
</dbReference>
<dbReference type="Gene3D" id="3.60.10.10">
    <property type="entry name" value="Endonuclease/exonuclease/phosphatase"/>
    <property type="match status" value="1"/>
</dbReference>
<dbReference type="SUPFAM" id="SSF56219">
    <property type="entry name" value="DNase I-like"/>
    <property type="match status" value="1"/>
</dbReference>
<dbReference type="OrthoDB" id="7699805at2759"/>
<reference evidence="1" key="1">
    <citation type="submission" date="2021-04" db="EMBL/GenBank/DDBJ databases">
        <authorList>
            <person name="Chebbi M.A.C M."/>
        </authorList>
    </citation>
    <scope>NUCLEOTIDE SEQUENCE</scope>
</reference>
<gene>
    <name evidence="1" type="ORF">HICCMSTLAB_LOCUS4040</name>
</gene>
<proteinExistence type="predicted"/>
<protein>
    <recommendedName>
        <fullName evidence="3">Endonuclease/exonuclease/phosphatase domain-containing protein</fullName>
    </recommendedName>
</protein>
<dbReference type="PANTHER" id="PTHR33395">
    <property type="entry name" value="TRANSCRIPTASE, PUTATIVE-RELATED-RELATED"/>
    <property type="match status" value="1"/>
</dbReference>
<evidence type="ECO:0000313" key="2">
    <source>
        <dbReference type="Proteomes" id="UP000786811"/>
    </source>
</evidence>
<sequence>MARNYRDPTLSGQERGGGVFIAIKRHIHADLIPIDDCNLELVFVKIKDTVSDIIVGCVYMPPLTSYEEYHSLLTTLTHVNEKFINAKLLLVGDFNLPSSVPRADCDKSVHDGLALLECTQINSLCNDNNNLLDLCFNNVEASIDKALPFVPEDKYHPVFTVYLEFQPNLTPLSPATYSFKKADYHNLNTFYHQVNWIELYETDTVENKVKWFYSKLEEGISRYVPVHRKFFTHSQYKKMKNQQNYTRFSILRRDCKILCRMLQKLC</sequence>
<dbReference type="PANTHER" id="PTHR33395:SF22">
    <property type="entry name" value="REVERSE TRANSCRIPTASE DOMAIN-CONTAINING PROTEIN"/>
    <property type="match status" value="1"/>
</dbReference>
<evidence type="ECO:0008006" key="3">
    <source>
        <dbReference type="Google" id="ProtNLM"/>
    </source>
</evidence>
<keyword evidence="2" id="KW-1185">Reference proteome</keyword>
<organism evidence="1 2">
    <name type="scientific">Cotesia congregata</name>
    <name type="common">Parasitoid wasp</name>
    <name type="synonym">Apanteles congregatus</name>
    <dbReference type="NCBI Taxonomy" id="51543"/>
    <lineage>
        <taxon>Eukaryota</taxon>
        <taxon>Metazoa</taxon>
        <taxon>Ecdysozoa</taxon>
        <taxon>Arthropoda</taxon>
        <taxon>Hexapoda</taxon>
        <taxon>Insecta</taxon>
        <taxon>Pterygota</taxon>
        <taxon>Neoptera</taxon>
        <taxon>Endopterygota</taxon>
        <taxon>Hymenoptera</taxon>
        <taxon>Apocrita</taxon>
        <taxon>Ichneumonoidea</taxon>
        <taxon>Braconidae</taxon>
        <taxon>Microgastrinae</taxon>
        <taxon>Cotesia</taxon>
    </lineage>
</organism>
<dbReference type="InterPro" id="IPR036691">
    <property type="entry name" value="Endo/exonu/phosph_ase_sf"/>
</dbReference>
<accession>A0A8J2H8F1</accession>
<dbReference type="AlphaFoldDB" id="A0A8J2H8F1"/>
<dbReference type="Proteomes" id="UP000786811">
    <property type="component" value="Unassembled WGS sequence"/>
</dbReference>
<evidence type="ECO:0000313" key="1">
    <source>
        <dbReference type="EMBL" id="CAG5084193.1"/>
    </source>
</evidence>
<comment type="caution">
    <text evidence="1">The sequence shown here is derived from an EMBL/GenBank/DDBJ whole genome shotgun (WGS) entry which is preliminary data.</text>
</comment>